<dbReference type="EMBL" id="AMRA01000073">
    <property type="protein sequence ID" value="EKF23288.1"/>
    <property type="molecule type" value="Genomic_DNA"/>
</dbReference>
<evidence type="ECO:0000313" key="1">
    <source>
        <dbReference type="EMBL" id="EKF23288.1"/>
    </source>
</evidence>
<organism evidence="1 2">
    <name type="scientific">Mycolicibacterium hassiacum (strain DSM 44199 / CIP 105218 / JCM 12690 / 3849)</name>
    <name type="common">Mycobacterium hassiacum</name>
    <dbReference type="NCBI Taxonomy" id="1122247"/>
    <lineage>
        <taxon>Bacteria</taxon>
        <taxon>Bacillati</taxon>
        <taxon>Actinomycetota</taxon>
        <taxon>Actinomycetes</taxon>
        <taxon>Mycobacteriales</taxon>
        <taxon>Mycobacteriaceae</taxon>
        <taxon>Mycolicibacterium</taxon>
    </lineage>
</organism>
<name>K5B891_MYCHD</name>
<proteinExistence type="predicted"/>
<dbReference type="AlphaFoldDB" id="K5B891"/>
<dbReference type="Proteomes" id="UP000006265">
    <property type="component" value="Unassembled WGS sequence"/>
</dbReference>
<protein>
    <submittedName>
        <fullName evidence="1">Putative transcriptional regulator domain protein</fullName>
    </submittedName>
</protein>
<sequence length="41" mass="4705">MIQWPPGMSYYTEALMDACRRVGFEPDYVVSRVQRAAPSPE</sequence>
<reference evidence="1 2" key="1">
    <citation type="journal article" date="2012" name="J. Bacteriol.">
        <title>Genome sequence of Mycobacterium hassiacum DSM 44199, a rare source of heat-stable mycobacterial proteins.</title>
        <authorList>
            <person name="Tiago I."/>
            <person name="Maranha A."/>
            <person name="Mendes V."/>
            <person name="Alarico S."/>
            <person name="Moynihan P.J."/>
            <person name="Clarke A.J."/>
            <person name="Macedo-Ribeiro S."/>
            <person name="Pereira P.J."/>
            <person name="Empadinhas N."/>
        </authorList>
    </citation>
    <scope>NUCLEOTIDE SEQUENCE [LARGE SCALE GENOMIC DNA]</scope>
    <source>
        <strain evidence="2">DSM 44199 / CIP 105218 / JCM 12690 / 3849</strain>
    </source>
</reference>
<keyword evidence="2" id="KW-1185">Reference proteome</keyword>
<evidence type="ECO:0000313" key="2">
    <source>
        <dbReference type="Proteomes" id="UP000006265"/>
    </source>
</evidence>
<accession>K5B891</accession>
<dbReference type="PATRIC" id="fig|1122247.3.peg.2615"/>
<gene>
    <name evidence="1" type="ORF">C731_2722</name>
</gene>
<comment type="caution">
    <text evidence="1">The sequence shown here is derived from an EMBL/GenBank/DDBJ whole genome shotgun (WGS) entry which is preliminary data.</text>
</comment>